<accession>A0A1R2BUU8</accession>
<reference evidence="3 4" key="1">
    <citation type="submission" date="2016-11" db="EMBL/GenBank/DDBJ databases">
        <title>The macronuclear genome of Stentor coeruleus: a giant cell with tiny introns.</title>
        <authorList>
            <person name="Slabodnick M."/>
            <person name="Ruby J.G."/>
            <person name="Reiff S.B."/>
            <person name="Swart E.C."/>
            <person name="Gosai S."/>
            <person name="Prabakaran S."/>
            <person name="Witkowska E."/>
            <person name="Larue G.E."/>
            <person name="Fisher S."/>
            <person name="Freeman R.M."/>
            <person name="Gunawardena J."/>
            <person name="Chu W."/>
            <person name="Stover N.A."/>
            <person name="Gregory B.D."/>
            <person name="Nowacki M."/>
            <person name="Derisi J."/>
            <person name="Roy S.W."/>
            <person name="Marshall W.F."/>
            <person name="Sood P."/>
        </authorList>
    </citation>
    <scope>NUCLEOTIDE SEQUENCE [LARGE SCALE GENOMIC DNA]</scope>
    <source>
        <strain evidence="3">WM001</strain>
    </source>
</reference>
<protein>
    <recommendedName>
        <fullName evidence="2">EF-hand domain-containing protein</fullName>
    </recommendedName>
</protein>
<keyword evidence="4" id="KW-1185">Reference proteome</keyword>
<dbReference type="EMBL" id="MPUH01000417">
    <property type="protein sequence ID" value="OMJ80599.1"/>
    <property type="molecule type" value="Genomic_DNA"/>
</dbReference>
<evidence type="ECO:0000313" key="3">
    <source>
        <dbReference type="EMBL" id="OMJ80599.1"/>
    </source>
</evidence>
<feature type="domain" description="EF-hand" evidence="2">
    <location>
        <begin position="185"/>
        <end position="220"/>
    </location>
</feature>
<name>A0A1R2BUU8_9CILI</name>
<sequence>MLEAKSQNILSDLIYKCILGEKTIELSRISLCEKYDFSPDYFASMISPNGFISSRDLKQFLNSHRITAQDSEIYMVIKQFSCMQDGRLTIEDFYQIFLPSTNPNLRSRSISRPLIKTYSEFTMICFLKVLQEELKLQSELEKLKEELYKQKDFSVYGAFETLARGKQVFNEVDIAEFMKKFRRNTTSDEIDAFLRRVDLEDDIVVSYNEFLEFIIPFVLPEKGREEGKVEENTKEEIKTKDANAKKLLEKEEIAGKNESIDEIPTNEPPAEQKVKKEEPKGLKAEEKSRGTGKSVGKEVASKEKLRNSRQNSEGIPNLSDHLLDVLLAVRFEELKKQELAMIPDFSFANALKLISNSEDSSANSQDFARFLSVDISEISLLFRPNQIVRVDFLIKLLQPFEESYKDQINRESNAEIPSIGVKFLKNALSAVLTTEKLIQDLYEYKASSVASTRKESDKDLDADSVEDILLAKKISLHPNQVAIFVTRLEINS</sequence>
<dbReference type="GO" id="GO:0005509">
    <property type="term" value="F:calcium ion binding"/>
    <property type="evidence" value="ECO:0007669"/>
    <property type="project" value="InterPro"/>
</dbReference>
<dbReference type="InterPro" id="IPR011992">
    <property type="entry name" value="EF-hand-dom_pair"/>
</dbReference>
<organism evidence="3 4">
    <name type="scientific">Stentor coeruleus</name>
    <dbReference type="NCBI Taxonomy" id="5963"/>
    <lineage>
        <taxon>Eukaryota</taxon>
        <taxon>Sar</taxon>
        <taxon>Alveolata</taxon>
        <taxon>Ciliophora</taxon>
        <taxon>Postciliodesmatophora</taxon>
        <taxon>Heterotrichea</taxon>
        <taxon>Heterotrichida</taxon>
        <taxon>Stentoridae</taxon>
        <taxon>Stentor</taxon>
    </lineage>
</organism>
<evidence type="ECO:0000313" key="4">
    <source>
        <dbReference type="Proteomes" id="UP000187209"/>
    </source>
</evidence>
<dbReference type="PROSITE" id="PS50222">
    <property type="entry name" value="EF_HAND_2"/>
    <property type="match status" value="1"/>
</dbReference>
<comment type="caution">
    <text evidence="3">The sequence shown here is derived from an EMBL/GenBank/DDBJ whole genome shotgun (WGS) entry which is preliminary data.</text>
</comment>
<dbReference type="Proteomes" id="UP000187209">
    <property type="component" value="Unassembled WGS sequence"/>
</dbReference>
<proteinExistence type="predicted"/>
<dbReference type="InterPro" id="IPR002048">
    <property type="entry name" value="EF_hand_dom"/>
</dbReference>
<feature type="region of interest" description="Disordered" evidence="1">
    <location>
        <begin position="255"/>
        <end position="313"/>
    </location>
</feature>
<feature type="compositionally biased region" description="Basic and acidic residues" evidence="1">
    <location>
        <begin position="270"/>
        <end position="306"/>
    </location>
</feature>
<dbReference type="OrthoDB" id="301697at2759"/>
<evidence type="ECO:0000259" key="2">
    <source>
        <dbReference type="PROSITE" id="PS50222"/>
    </source>
</evidence>
<dbReference type="SUPFAM" id="SSF47473">
    <property type="entry name" value="EF-hand"/>
    <property type="match status" value="1"/>
</dbReference>
<evidence type="ECO:0000256" key="1">
    <source>
        <dbReference type="SAM" id="MobiDB-lite"/>
    </source>
</evidence>
<dbReference type="Gene3D" id="1.10.238.10">
    <property type="entry name" value="EF-hand"/>
    <property type="match status" value="1"/>
</dbReference>
<dbReference type="AlphaFoldDB" id="A0A1R2BUU8"/>
<gene>
    <name evidence="3" type="ORF">SteCoe_19143</name>
</gene>